<dbReference type="Pfam" id="PF10652">
    <property type="entry name" value="DUF2480"/>
    <property type="match status" value="1"/>
</dbReference>
<dbReference type="Proteomes" id="UP001300692">
    <property type="component" value="Unassembled WGS sequence"/>
</dbReference>
<keyword evidence="2" id="KW-1185">Reference proteome</keyword>
<evidence type="ECO:0000313" key="2">
    <source>
        <dbReference type="Proteomes" id="UP001300692"/>
    </source>
</evidence>
<dbReference type="InterPro" id="IPR018914">
    <property type="entry name" value="DUF2480"/>
</dbReference>
<reference evidence="1 2" key="1">
    <citation type="submission" date="2022-10" db="EMBL/GenBank/DDBJ databases">
        <title>Comparative genomics and taxonomic characterization of three novel marine species of genus Reichenbachiella exhibiting antioxidant and polysaccharide degradation activities.</title>
        <authorList>
            <person name="Muhammad N."/>
            <person name="Lee Y.-J."/>
            <person name="Ko J."/>
            <person name="Kim S.-G."/>
        </authorList>
    </citation>
    <scope>NUCLEOTIDE SEQUENCE [LARGE SCALE GENOMIC DNA]</scope>
    <source>
        <strain evidence="1 2">ABR2-5</strain>
    </source>
</reference>
<protein>
    <submittedName>
        <fullName evidence="1">DUF2480 family protein</fullName>
    </submittedName>
</protein>
<comment type="caution">
    <text evidence="1">The sequence shown here is derived from an EMBL/GenBank/DDBJ whole genome shotgun (WGS) entry which is preliminary data.</text>
</comment>
<dbReference type="EMBL" id="JAOYOD010000001">
    <property type="protein sequence ID" value="MCV9388856.1"/>
    <property type="molecule type" value="Genomic_DNA"/>
</dbReference>
<gene>
    <name evidence="1" type="ORF">N7U62_19420</name>
</gene>
<proteinExistence type="predicted"/>
<evidence type="ECO:0000313" key="1">
    <source>
        <dbReference type="EMBL" id="MCV9388856.1"/>
    </source>
</evidence>
<name>A0ABT3CYU3_9BACT</name>
<accession>A0ABT3CYU3</accession>
<dbReference type="RefSeq" id="WP_264139745.1">
    <property type="nucleotide sequence ID" value="NZ_JAOYOD010000001.1"/>
</dbReference>
<sequence>MEGEIVNKVAQSSLVEFNLEKYYDQSSRVQLDIKDQLFNGLVLREKDFRAYIKDQDWSKYEGKNVAVYCSEDAIVPTWAYMLLTTVLEPYARTVVFGDLTHLENHLFQEALRRVDLNEYQDAKVIIKGCGHFPVPEYAFVEITRLLRPVVSSLMYGEACSAVPLYKRPKVKS</sequence>
<organism evidence="1 2">
    <name type="scientific">Reichenbachiella ulvae</name>
    <dbReference type="NCBI Taxonomy" id="2980104"/>
    <lineage>
        <taxon>Bacteria</taxon>
        <taxon>Pseudomonadati</taxon>
        <taxon>Bacteroidota</taxon>
        <taxon>Cytophagia</taxon>
        <taxon>Cytophagales</taxon>
        <taxon>Reichenbachiellaceae</taxon>
        <taxon>Reichenbachiella</taxon>
    </lineage>
</organism>